<name>A0A135W984_9FLAO</name>
<reference evidence="1 2" key="2">
    <citation type="journal article" date="2016" name="Genome Announc.">
        <title>Draft Genome Sequence of a Biocontrol Rhizobacterium, Chryseobacterium kwangjuense Strain KJ1R5, Isolated from Pepper (Capsicum annuum).</title>
        <authorList>
            <person name="Jeong J.J."/>
            <person name="Park H."/>
            <person name="Park B.H."/>
            <person name="Mannaa M."/>
            <person name="Sang M.K."/>
            <person name="Choi I.G."/>
            <person name="Kim K.D."/>
        </authorList>
    </citation>
    <scope>NUCLEOTIDE SEQUENCE [LARGE SCALE GENOMIC DNA]</scope>
    <source>
        <strain evidence="1 2">KJ1R5</strain>
    </source>
</reference>
<comment type="caution">
    <text evidence="1">The sequence shown here is derived from an EMBL/GenBank/DDBJ whole genome shotgun (WGS) entry which is preliminary data.</text>
</comment>
<protein>
    <submittedName>
        <fullName evidence="1">Uncharacterized protein</fullName>
    </submittedName>
</protein>
<reference evidence="2" key="1">
    <citation type="submission" date="2015-12" db="EMBL/GenBank/DDBJ databases">
        <title>Genome sequence of a biocontrol rhizobacterium Chryseobacterium kwangjuense strain KJ1R5 isolated from pepper (Capsicum annuum L.).</title>
        <authorList>
            <person name="Jeong J.-J."/>
            <person name="Park H."/>
            <person name="Mannaa M."/>
            <person name="Sang M.K."/>
            <person name="Choi I.-G."/>
            <person name="Kim K.D."/>
        </authorList>
    </citation>
    <scope>NUCLEOTIDE SEQUENCE [LARGE SCALE GENOMIC DNA]</scope>
    <source>
        <strain evidence="2">KJ1R5</strain>
    </source>
</reference>
<dbReference type="EMBL" id="LPUR01000016">
    <property type="protein sequence ID" value="KXH81475.1"/>
    <property type="molecule type" value="Genomic_DNA"/>
</dbReference>
<organism evidence="1 2">
    <name type="scientific">Chryseobacterium kwangjuense</name>
    <dbReference type="NCBI Taxonomy" id="267125"/>
    <lineage>
        <taxon>Bacteria</taxon>
        <taxon>Pseudomonadati</taxon>
        <taxon>Bacteroidota</taxon>
        <taxon>Flavobacteriia</taxon>
        <taxon>Flavobacteriales</taxon>
        <taxon>Weeksellaceae</taxon>
        <taxon>Chryseobacterium group</taxon>
        <taxon>Chryseobacterium</taxon>
    </lineage>
</organism>
<accession>A0A135W984</accession>
<sequence length="158" mass="18496">MSLFIKIFVLLIFFSHLLLNCTEYKNISSMNTENKNSQKVEFIEIRRLNSNINLEEYTVITSTKGIKELYMKFNESRYSRSAPIPVLDEGEYFLVLKPGLKKINNGDIDVEKLETEGTYLNVFYKEVENQEYTEKKQSNPILIIKIKDSPKKIKLITI</sequence>
<dbReference type="Proteomes" id="UP000070513">
    <property type="component" value="Unassembled WGS sequence"/>
</dbReference>
<gene>
    <name evidence="1" type="ORF">AU378_17385</name>
</gene>
<dbReference type="AlphaFoldDB" id="A0A135W984"/>
<evidence type="ECO:0000313" key="2">
    <source>
        <dbReference type="Proteomes" id="UP000070513"/>
    </source>
</evidence>
<proteinExistence type="predicted"/>
<evidence type="ECO:0000313" key="1">
    <source>
        <dbReference type="EMBL" id="KXH81475.1"/>
    </source>
</evidence>